<dbReference type="GO" id="GO:0016787">
    <property type="term" value="F:hydrolase activity"/>
    <property type="evidence" value="ECO:0007669"/>
    <property type="project" value="UniProtKB-KW"/>
</dbReference>
<dbReference type="EMBL" id="JARJLG010000120">
    <property type="protein sequence ID" value="KAJ7741936.1"/>
    <property type="molecule type" value="Genomic_DNA"/>
</dbReference>
<dbReference type="PRINTS" id="PR00412">
    <property type="entry name" value="EPOXHYDRLASE"/>
</dbReference>
<dbReference type="Pfam" id="PF00561">
    <property type="entry name" value="Abhydrolase_1"/>
    <property type="match status" value="1"/>
</dbReference>
<comment type="caution">
    <text evidence="4">The sequence shown here is derived from an EMBL/GenBank/DDBJ whole genome shotgun (WGS) entry which is preliminary data.</text>
</comment>
<name>A0AAD7IFH9_9AGAR</name>
<dbReference type="SUPFAM" id="SSF53474">
    <property type="entry name" value="alpha/beta-Hydrolases"/>
    <property type="match status" value="1"/>
</dbReference>
<comment type="similarity">
    <text evidence="2">Belongs to the AB hydrolase superfamily. Epoxide hydrolase family.</text>
</comment>
<accession>A0AAD7IFH9</accession>
<organism evidence="4 5">
    <name type="scientific">Mycena maculata</name>
    <dbReference type="NCBI Taxonomy" id="230809"/>
    <lineage>
        <taxon>Eukaryota</taxon>
        <taxon>Fungi</taxon>
        <taxon>Dikarya</taxon>
        <taxon>Basidiomycota</taxon>
        <taxon>Agaricomycotina</taxon>
        <taxon>Agaricomycetes</taxon>
        <taxon>Agaricomycetidae</taxon>
        <taxon>Agaricales</taxon>
        <taxon>Marasmiineae</taxon>
        <taxon>Mycenaceae</taxon>
        <taxon>Mycena</taxon>
    </lineage>
</organism>
<dbReference type="PANTHER" id="PTHR43329">
    <property type="entry name" value="EPOXIDE HYDROLASE"/>
    <property type="match status" value="1"/>
</dbReference>
<dbReference type="AlphaFoldDB" id="A0AAD7IFH9"/>
<protein>
    <submittedName>
        <fullName evidence="4">Alpha/beta-hydrolase</fullName>
    </submittedName>
</protein>
<dbReference type="Proteomes" id="UP001215280">
    <property type="component" value="Unassembled WGS sequence"/>
</dbReference>
<gene>
    <name evidence="4" type="ORF">DFH07DRAFT_925818</name>
</gene>
<evidence type="ECO:0000313" key="5">
    <source>
        <dbReference type="Proteomes" id="UP001215280"/>
    </source>
</evidence>
<dbReference type="Gene3D" id="3.40.50.1820">
    <property type="entry name" value="alpha/beta hydrolase"/>
    <property type="match status" value="1"/>
</dbReference>
<dbReference type="InterPro" id="IPR029058">
    <property type="entry name" value="AB_hydrolase_fold"/>
</dbReference>
<keyword evidence="1" id="KW-0378">Hydrolase</keyword>
<reference evidence="4" key="1">
    <citation type="submission" date="2023-03" db="EMBL/GenBank/DDBJ databases">
        <title>Massive genome expansion in bonnet fungi (Mycena s.s.) driven by repeated elements and novel gene families across ecological guilds.</title>
        <authorList>
            <consortium name="Lawrence Berkeley National Laboratory"/>
            <person name="Harder C.B."/>
            <person name="Miyauchi S."/>
            <person name="Viragh M."/>
            <person name="Kuo A."/>
            <person name="Thoen E."/>
            <person name="Andreopoulos B."/>
            <person name="Lu D."/>
            <person name="Skrede I."/>
            <person name="Drula E."/>
            <person name="Henrissat B."/>
            <person name="Morin E."/>
            <person name="Kohler A."/>
            <person name="Barry K."/>
            <person name="LaButti K."/>
            <person name="Morin E."/>
            <person name="Salamov A."/>
            <person name="Lipzen A."/>
            <person name="Mereny Z."/>
            <person name="Hegedus B."/>
            <person name="Baldrian P."/>
            <person name="Stursova M."/>
            <person name="Weitz H."/>
            <person name="Taylor A."/>
            <person name="Grigoriev I.V."/>
            <person name="Nagy L.G."/>
            <person name="Martin F."/>
            <person name="Kauserud H."/>
        </authorList>
    </citation>
    <scope>NUCLEOTIDE SEQUENCE</scope>
    <source>
        <strain evidence="4">CBHHK188m</strain>
    </source>
</reference>
<keyword evidence="5" id="KW-1185">Reference proteome</keyword>
<feature type="domain" description="AB hydrolase-1" evidence="3">
    <location>
        <begin position="44"/>
        <end position="158"/>
    </location>
</feature>
<evidence type="ECO:0000256" key="2">
    <source>
        <dbReference type="ARBA" id="ARBA00038334"/>
    </source>
</evidence>
<sequence>MSSRSEWPGLSKGIRSRTVSINDLEMHILEAFPGTSIPGASKPPLVLLLHGFPELSYSWRKIIGPLSDAGYHVVAPDQRGYGRTKNAQTESTVKYEDDLNPFRMTNLVKDVVTLVYTLGYESVAAVVGHDFGSPLAGYCALIRPDLFKSVVLMSAPFTGAPKLSLGKAPTSLEKVVVEDFAALTPPRKHYWFYSCTPDANADMTNPPGGIHAFLREYYHVKSAEWKSDVPHPLSAFSAAVMVELPQYYAMLSHQTMPEAVHALGASAEEINKAKAWMTEEELSVYAAEYARTGFQGGLNLYRIVTSPAWSSDLELFSGKQIEVPSMFLAGKQDWGPYQFPGAVEAMRGRACKSMEDFVLIDGAGHWVQQEQSDKVVEHLLKFLGKRQ</sequence>
<proteinExistence type="inferred from homology"/>
<evidence type="ECO:0000256" key="1">
    <source>
        <dbReference type="ARBA" id="ARBA00022801"/>
    </source>
</evidence>
<evidence type="ECO:0000259" key="3">
    <source>
        <dbReference type="Pfam" id="PF00561"/>
    </source>
</evidence>
<dbReference type="InterPro" id="IPR000073">
    <property type="entry name" value="AB_hydrolase_1"/>
</dbReference>
<dbReference type="InterPro" id="IPR000639">
    <property type="entry name" value="Epox_hydrolase-like"/>
</dbReference>
<evidence type="ECO:0000313" key="4">
    <source>
        <dbReference type="EMBL" id="KAJ7741936.1"/>
    </source>
</evidence>